<sequence>MRRTMTMPPRTLAGTWVLLAGLTLATMLVGGGEGQGRSLALAGAALVMVFAFVKGRLILTRYMGLGAPATGWRRGLTLYLLLVCAVILGAYLFGLTR</sequence>
<feature type="transmembrane region" description="Helical" evidence="6">
    <location>
        <begin position="37"/>
        <end position="55"/>
    </location>
</feature>
<reference evidence="8" key="1">
    <citation type="submission" date="2018-05" db="EMBL/GenBank/DDBJ databases">
        <title>Azospirillum thermophila sp. nov., a novel isolated from hot spring.</title>
        <authorList>
            <person name="Zhao Z."/>
        </authorList>
    </citation>
    <scope>NUCLEOTIDE SEQUENCE [LARGE SCALE GENOMIC DNA]</scope>
    <source>
        <strain evidence="8">CFH 70021</strain>
    </source>
</reference>
<organism evidence="7 8">
    <name type="scientific">Azospirillum thermophilum</name>
    <dbReference type="NCBI Taxonomy" id="2202148"/>
    <lineage>
        <taxon>Bacteria</taxon>
        <taxon>Pseudomonadati</taxon>
        <taxon>Pseudomonadota</taxon>
        <taxon>Alphaproteobacteria</taxon>
        <taxon>Rhodospirillales</taxon>
        <taxon>Azospirillaceae</taxon>
        <taxon>Azospirillum</taxon>
    </lineage>
</organism>
<proteinExistence type="predicted"/>
<dbReference type="KEGG" id="azz:DEW08_03105"/>
<evidence type="ECO:0000256" key="5">
    <source>
        <dbReference type="ARBA" id="ARBA00023136"/>
    </source>
</evidence>
<evidence type="ECO:0000256" key="1">
    <source>
        <dbReference type="ARBA" id="ARBA00004651"/>
    </source>
</evidence>
<keyword evidence="2" id="KW-1003">Cell membrane</keyword>
<gene>
    <name evidence="7" type="ORF">DEW08_03105</name>
</gene>
<evidence type="ECO:0000256" key="4">
    <source>
        <dbReference type="ARBA" id="ARBA00022989"/>
    </source>
</evidence>
<dbReference type="OrthoDB" id="9181004at2"/>
<keyword evidence="8" id="KW-1185">Reference proteome</keyword>
<dbReference type="AlphaFoldDB" id="A0A2S2CLJ5"/>
<accession>A0A2S2CLJ5</accession>
<dbReference type="InterPro" id="IPR005171">
    <property type="entry name" value="Cyt_c_oxidase_su4_prok"/>
</dbReference>
<evidence type="ECO:0000313" key="8">
    <source>
        <dbReference type="Proteomes" id="UP000245629"/>
    </source>
</evidence>
<dbReference type="EMBL" id="CP029352">
    <property type="protein sequence ID" value="AWK85299.1"/>
    <property type="molecule type" value="Genomic_DNA"/>
</dbReference>
<evidence type="ECO:0000313" key="7">
    <source>
        <dbReference type="EMBL" id="AWK85299.1"/>
    </source>
</evidence>
<evidence type="ECO:0000256" key="2">
    <source>
        <dbReference type="ARBA" id="ARBA00022475"/>
    </source>
</evidence>
<evidence type="ECO:0000256" key="3">
    <source>
        <dbReference type="ARBA" id="ARBA00022692"/>
    </source>
</evidence>
<dbReference type="RefSeq" id="WP_109324378.1">
    <property type="nucleotide sequence ID" value="NZ_CP029352.1"/>
</dbReference>
<feature type="transmembrane region" description="Helical" evidence="6">
    <location>
        <begin position="76"/>
        <end position="94"/>
    </location>
</feature>
<keyword evidence="4 6" id="KW-1133">Transmembrane helix</keyword>
<evidence type="ECO:0000256" key="6">
    <source>
        <dbReference type="SAM" id="Phobius"/>
    </source>
</evidence>
<dbReference type="Proteomes" id="UP000245629">
    <property type="component" value="Chromosome 1"/>
</dbReference>
<keyword evidence="3 6" id="KW-0812">Transmembrane</keyword>
<name>A0A2S2CLJ5_9PROT</name>
<protein>
    <recommendedName>
        <fullName evidence="9">Nitric oxide reductase F protein</fullName>
    </recommendedName>
</protein>
<comment type="subcellular location">
    <subcellularLocation>
        <location evidence="1">Cell membrane</location>
        <topology evidence="1">Multi-pass membrane protein</topology>
    </subcellularLocation>
</comment>
<keyword evidence="5 6" id="KW-0472">Membrane</keyword>
<dbReference type="Pfam" id="PF03626">
    <property type="entry name" value="COX4_pro"/>
    <property type="match status" value="1"/>
</dbReference>
<dbReference type="GO" id="GO:0005886">
    <property type="term" value="C:plasma membrane"/>
    <property type="evidence" value="ECO:0007669"/>
    <property type="project" value="UniProtKB-SubCell"/>
</dbReference>
<evidence type="ECO:0008006" key="9">
    <source>
        <dbReference type="Google" id="ProtNLM"/>
    </source>
</evidence>